<keyword evidence="8" id="KW-0496">Mitochondrion</keyword>
<evidence type="ECO:0000256" key="2">
    <source>
        <dbReference type="ARBA" id="ARBA00006375"/>
    </source>
</evidence>
<dbReference type="GeneID" id="24920900"/>
<dbReference type="PANTHER" id="PTHR45618">
    <property type="entry name" value="MITOCHONDRIAL DICARBOXYLATE CARRIER-RELATED"/>
    <property type="match status" value="1"/>
</dbReference>
<evidence type="ECO:0000313" key="12">
    <source>
        <dbReference type="EMBL" id="CBK24050.2"/>
    </source>
</evidence>
<dbReference type="SUPFAM" id="SSF103506">
    <property type="entry name" value="Mitochondrial carrier"/>
    <property type="match status" value="1"/>
</dbReference>
<keyword evidence="9 10" id="KW-0472">Membrane</keyword>
<keyword evidence="7" id="KW-1133">Transmembrane helix</keyword>
<protein>
    <recommendedName>
        <fullName evidence="14">Mitochondrial 2-oxoglutarate/malate carrier protein</fullName>
    </recommendedName>
</protein>
<evidence type="ECO:0000256" key="9">
    <source>
        <dbReference type="ARBA" id="ARBA00023136"/>
    </source>
</evidence>
<evidence type="ECO:0000256" key="6">
    <source>
        <dbReference type="ARBA" id="ARBA00022792"/>
    </source>
</evidence>
<keyword evidence="4 10" id="KW-0812">Transmembrane</keyword>
<dbReference type="InterPro" id="IPR023395">
    <property type="entry name" value="MCP_dom_sf"/>
</dbReference>
<dbReference type="RefSeq" id="XP_012898098.1">
    <property type="nucleotide sequence ID" value="XM_013042644.1"/>
</dbReference>
<keyword evidence="13" id="KW-1185">Reference proteome</keyword>
<evidence type="ECO:0000313" key="13">
    <source>
        <dbReference type="Proteomes" id="UP000008312"/>
    </source>
</evidence>
<evidence type="ECO:0008006" key="14">
    <source>
        <dbReference type="Google" id="ProtNLM"/>
    </source>
</evidence>
<dbReference type="GO" id="GO:0005743">
    <property type="term" value="C:mitochondrial inner membrane"/>
    <property type="evidence" value="ECO:0007669"/>
    <property type="project" value="UniProtKB-SubCell"/>
</dbReference>
<keyword evidence="5" id="KW-0677">Repeat</keyword>
<dbReference type="PRINTS" id="PR00926">
    <property type="entry name" value="MITOCARRIER"/>
</dbReference>
<evidence type="ECO:0000256" key="7">
    <source>
        <dbReference type="ARBA" id="ARBA00022989"/>
    </source>
</evidence>
<feature type="repeat" description="Solcar" evidence="10">
    <location>
        <begin position="11"/>
        <end position="96"/>
    </location>
</feature>
<dbReference type="EMBL" id="FN668672">
    <property type="protein sequence ID" value="CBK24050.2"/>
    <property type="molecule type" value="Genomic_DNA"/>
</dbReference>
<dbReference type="Gene3D" id="1.50.40.10">
    <property type="entry name" value="Mitochondrial carrier domain"/>
    <property type="match status" value="1"/>
</dbReference>
<gene>
    <name evidence="12" type="ORF">GSBLH_T00003838001</name>
</gene>
<comment type="similarity">
    <text evidence="2 11">Belongs to the mitochondrial carrier (TC 2.A.29) family.</text>
</comment>
<evidence type="ECO:0000256" key="11">
    <source>
        <dbReference type="RuleBase" id="RU000488"/>
    </source>
</evidence>
<dbReference type="PROSITE" id="PS50920">
    <property type="entry name" value="SOLCAR"/>
    <property type="match status" value="3"/>
</dbReference>
<keyword evidence="6" id="KW-0999">Mitochondrion inner membrane</keyword>
<evidence type="ECO:0000256" key="4">
    <source>
        <dbReference type="ARBA" id="ARBA00022692"/>
    </source>
</evidence>
<dbReference type="InterPro" id="IPR050391">
    <property type="entry name" value="Mito_Metabolite_Transporter"/>
</dbReference>
<dbReference type="SMR" id="D8M7L1"/>
<dbReference type="AlphaFoldDB" id="D8M7L1"/>
<evidence type="ECO:0000256" key="1">
    <source>
        <dbReference type="ARBA" id="ARBA00004448"/>
    </source>
</evidence>
<reference evidence="12" key="1">
    <citation type="submission" date="2010-02" db="EMBL/GenBank/DDBJ databases">
        <title>Sequencing and annotation of the Blastocystis hominis genome.</title>
        <authorList>
            <person name="Wincker P."/>
        </authorList>
    </citation>
    <scope>NUCLEOTIDE SEQUENCE</scope>
    <source>
        <strain evidence="12">Singapore isolate B</strain>
    </source>
</reference>
<dbReference type="OrthoDB" id="756301at2759"/>
<organism evidence="12">
    <name type="scientific">Blastocystis hominis</name>
    <dbReference type="NCBI Taxonomy" id="12968"/>
    <lineage>
        <taxon>Eukaryota</taxon>
        <taxon>Sar</taxon>
        <taxon>Stramenopiles</taxon>
        <taxon>Bigyra</taxon>
        <taxon>Opalozoa</taxon>
        <taxon>Opalinata</taxon>
        <taxon>Blastocystidae</taxon>
        <taxon>Blastocystis</taxon>
    </lineage>
</organism>
<dbReference type="Pfam" id="PF00153">
    <property type="entry name" value="Mito_carr"/>
    <property type="match status" value="3"/>
</dbReference>
<proteinExistence type="inferred from homology"/>
<evidence type="ECO:0000256" key="3">
    <source>
        <dbReference type="ARBA" id="ARBA00022448"/>
    </source>
</evidence>
<evidence type="ECO:0000256" key="8">
    <source>
        <dbReference type="ARBA" id="ARBA00023128"/>
    </source>
</evidence>
<dbReference type="InterPro" id="IPR018108">
    <property type="entry name" value="MCP_transmembrane"/>
</dbReference>
<dbReference type="OMA" id="SIPGYMM"/>
<evidence type="ECO:0000256" key="10">
    <source>
        <dbReference type="PROSITE-ProRule" id="PRU00282"/>
    </source>
</evidence>
<dbReference type="GO" id="GO:0055085">
    <property type="term" value="P:transmembrane transport"/>
    <property type="evidence" value="ECO:0007669"/>
    <property type="project" value="InterPro"/>
</dbReference>
<keyword evidence="3 11" id="KW-0813">Transport</keyword>
<feature type="repeat" description="Solcar" evidence="10">
    <location>
        <begin position="208"/>
        <end position="293"/>
    </location>
</feature>
<dbReference type="FunFam" id="1.50.40.10:FF:000009">
    <property type="entry name" value="Mitochondrial 2-oxoglutarate/malate carrier protein"/>
    <property type="match status" value="1"/>
</dbReference>
<name>D8M7L1_BLAHO</name>
<dbReference type="InterPro" id="IPR002067">
    <property type="entry name" value="MCP"/>
</dbReference>
<accession>D8M7L1</accession>
<dbReference type="Proteomes" id="UP000008312">
    <property type="component" value="Unassembled WGS sequence"/>
</dbReference>
<sequence>MVDTKSFPQWANYVLGGTAGVLATTCVQPMDLVKTRMQLSGEGTSEKLYSSSFDALVKITKQEGFFKLYKGYTSGVLRQITYTTTRLGVFTNCMNWVRARNNGENPNFLQKMACGMIGGACGAVVGNPAEVSLIRCSADNRLPPEQRRGYTNCFQAIYRIVKEEGLKTLWKGTSATVVRAVVLNPAQLGGYAQAKELYYEKWHLFKTDGFGLYVASSLTSGLFCSFVSLPVDIVKTRLQMAKPGEYAGAFDCLKVLMKNEGVFALWKGFTPYFLRIGPHTIFTFLFLEQLNKLFAKYYMKQ</sequence>
<feature type="repeat" description="Solcar" evidence="10">
    <location>
        <begin position="106"/>
        <end position="197"/>
    </location>
</feature>
<comment type="subcellular location">
    <subcellularLocation>
        <location evidence="1">Mitochondrion inner membrane</location>
        <topology evidence="1">Multi-pass membrane protein</topology>
    </subcellularLocation>
</comment>
<evidence type="ECO:0000256" key="5">
    <source>
        <dbReference type="ARBA" id="ARBA00022737"/>
    </source>
</evidence>
<dbReference type="InParanoid" id="D8M7L1"/>